<sequence>MRKMGVVAVLMMLFVLLSGCGESGEYFTYKGLDEDWSIQLPKTFEKANEEKNEQLKMSLTIFKDNQGRILNIGEILDSSIEVNEETLKEEVALDSYLHLERTETIDLKSVGTLYGALIEDHSTGQFMLYYKLKLEDKVLTFILQQKEEFTLEEEAKVKSMMTTLKKLK</sequence>
<dbReference type="Proteomes" id="UP000579281">
    <property type="component" value="Unassembled WGS sequence"/>
</dbReference>
<protein>
    <submittedName>
        <fullName evidence="1">Uncharacterized protein</fullName>
    </submittedName>
</protein>
<dbReference type="AlphaFoldDB" id="A0A841KW52"/>
<dbReference type="PROSITE" id="PS51257">
    <property type="entry name" value="PROKAR_LIPOPROTEIN"/>
    <property type="match status" value="1"/>
</dbReference>
<accession>A0A841KW52</accession>
<reference evidence="1 2" key="1">
    <citation type="submission" date="2020-08" db="EMBL/GenBank/DDBJ databases">
        <title>Genomic Encyclopedia of Type Strains, Phase IV (KMG-IV): sequencing the most valuable type-strain genomes for metagenomic binning, comparative biology and taxonomic classification.</title>
        <authorList>
            <person name="Goeker M."/>
        </authorList>
    </citation>
    <scope>NUCLEOTIDE SEQUENCE [LARGE SCALE GENOMIC DNA]</scope>
    <source>
        <strain evidence="1 2">DSM 103526</strain>
    </source>
</reference>
<gene>
    <name evidence="1" type="ORF">HNQ80_003794</name>
</gene>
<organism evidence="1 2">
    <name type="scientific">Anaerosolibacter carboniphilus</name>
    <dbReference type="NCBI Taxonomy" id="1417629"/>
    <lineage>
        <taxon>Bacteria</taxon>
        <taxon>Bacillati</taxon>
        <taxon>Bacillota</taxon>
        <taxon>Clostridia</taxon>
        <taxon>Peptostreptococcales</taxon>
        <taxon>Thermotaleaceae</taxon>
        <taxon>Anaerosolibacter</taxon>
    </lineage>
</organism>
<evidence type="ECO:0000313" key="1">
    <source>
        <dbReference type="EMBL" id="MBB6217671.1"/>
    </source>
</evidence>
<keyword evidence="2" id="KW-1185">Reference proteome</keyword>
<name>A0A841KW52_9FIRM</name>
<comment type="caution">
    <text evidence="1">The sequence shown here is derived from an EMBL/GenBank/DDBJ whole genome shotgun (WGS) entry which is preliminary data.</text>
</comment>
<proteinExistence type="predicted"/>
<dbReference type="RefSeq" id="WP_184312161.1">
    <property type="nucleotide sequence ID" value="NZ_JACHEN010000026.1"/>
</dbReference>
<evidence type="ECO:0000313" key="2">
    <source>
        <dbReference type="Proteomes" id="UP000579281"/>
    </source>
</evidence>
<dbReference type="EMBL" id="JACHEN010000026">
    <property type="protein sequence ID" value="MBB6217671.1"/>
    <property type="molecule type" value="Genomic_DNA"/>
</dbReference>